<dbReference type="PANTHER" id="PTHR43353">
    <property type="entry name" value="SUCCINATE-SEMIALDEHYDE DEHYDROGENASE, MITOCHONDRIAL"/>
    <property type="match status" value="1"/>
</dbReference>
<dbReference type="PANTHER" id="PTHR43353:SF5">
    <property type="entry name" value="SUCCINATE-SEMIALDEHYDE DEHYDROGENASE, MITOCHONDRIAL"/>
    <property type="match status" value="1"/>
</dbReference>
<evidence type="ECO:0000313" key="6">
    <source>
        <dbReference type="EMBL" id="MFB5945951.1"/>
    </source>
</evidence>
<keyword evidence="2 4" id="KW-0560">Oxidoreductase</keyword>
<keyword evidence="7" id="KW-1185">Reference proteome</keyword>
<dbReference type="InterPro" id="IPR016161">
    <property type="entry name" value="Ald_DH/histidinol_DH"/>
</dbReference>
<organism evidence="6 7">
    <name type="scientific">Albibacterium profundi</name>
    <dbReference type="NCBI Taxonomy" id="3134906"/>
    <lineage>
        <taxon>Bacteria</taxon>
        <taxon>Pseudomonadati</taxon>
        <taxon>Bacteroidota</taxon>
        <taxon>Sphingobacteriia</taxon>
        <taxon>Sphingobacteriales</taxon>
        <taxon>Sphingobacteriaceae</taxon>
        <taxon>Albibacterium</taxon>
    </lineage>
</organism>
<dbReference type="InterPro" id="IPR029510">
    <property type="entry name" value="Ald_DH_CS_GLU"/>
</dbReference>
<proteinExistence type="inferred from homology"/>
<reference evidence="6 7" key="1">
    <citation type="submission" date="2024-04" db="EMBL/GenBank/DDBJ databases">
        <title>Albibacterium profundi sp. nov., isolated from sediment of the Challenger Deep of Mariana Trench.</title>
        <authorList>
            <person name="Wang Y."/>
        </authorList>
    </citation>
    <scope>NUCLEOTIDE SEQUENCE [LARGE SCALE GENOMIC DNA]</scope>
    <source>
        <strain evidence="6 7">RHL897</strain>
    </source>
</reference>
<gene>
    <name evidence="6" type="ORF">WKR92_08905</name>
</gene>
<evidence type="ECO:0000256" key="2">
    <source>
        <dbReference type="ARBA" id="ARBA00023002"/>
    </source>
</evidence>
<dbReference type="Pfam" id="PF00171">
    <property type="entry name" value="Aldedh"/>
    <property type="match status" value="1"/>
</dbReference>
<dbReference type="NCBIfam" id="TIGR01780">
    <property type="entry name" value="SSADH"/>
    <property type="match status" value="1"/>
</dbReference>
<evidence type="ECO:0000256" key="3">
    <source>
        <dbReference type="PROSITE-ProRule" id="PRU10007"/>
    </source>
</evidence>
<dbReference type="Proteomes" id="UP001580928">
    <property type="component" value="Unassembled WGS sequence"/>
</dbReference>
<feature type="domain" description="Aldehyde dehydrogenase" evidence="5">
    <location>
        <begin position="20"/>
        <end position="473"/>
    </location>
</feature>
<dbReference type="CDD" id="cd07103">
    <property type="entry name" value="ALDH_F5_SSADH_GabD"/>
    <property type="match status" value="1"/>
</dbReference>
<dbReference type="InterPro" id="IPR010102">
    <property type="entry name" value="Succ_semiAld_DH"/>
</dbReference>
<evidence type="ECO:0000256" key="1">
    <source>
        <dbReference type="ARBA" id="ARBA00009986"/>
    </source>
</evidence>
<dbReference type="GO" id="GO:0016491">
    <property type="term" value="F:oxidoreductase activity"/>
    <property type="evidence" value="ECO:0007669"/>
    <property type="project" value="UniProtKB-KW"/>
</dbReference>
<comment type="caution">
    <text evidence="6">The sequence shown here is derived from an EMBL/GenBank/DDBJ whole genome shotgun (WGS) entry which is preliminary data.</text>
</comment>
<comment type="similarity">
    <text evidence="1 4">Belongs to the aldehyde dehydrogenase family.</text>
</comment>
<feature type="active site" evidence="3">
    <location>
        <position position="253"/>
    </location>
</feature>
<dbReference type="InterPro" id="IPR015590">
    <property type="entry name" value="Aldehyde_DH_dom"/>
</dbReference>
<dbReference type="EC" id="1.2.1.-" evidence="6"/>
<dbReference type="PROSITE" id="PS00070">
    <property type="entry name" value="ALDEHYDE_DEHYDR_CYS"/>
    <property type="match status" value="1"/>
</dbReference>
<dbReference type="Gene3D" id="3.40.605.10">
    <property type="entry name" value="Aldehyde Dehydrogenase, Chain A, domain 1"/>
    <property type="match status" value="1"/>
</dbReference>
<dbReference type="SUPFAM" id="SSF53720">
    <property type="entry name" value="ALDH-like"/>
    <property type="match status" value="1"/>
</dbReference>
<dbReference type="InterPro" id="IPR016163">
    <property type="entry name" value="Ald_DH_C"/>
</dbReference>
<accession>A0ABV5CEM5</accession>
<dbReference type="InterPro" id="IPR016162">
    <property type="entry name" value="Ald_DH_N"/>
</dbReference>
<evidence type="ECO:0000313" key="7">
    <source>
        <dbReference type="Proteomes" id="UP001580928"/>
    </source>
</evidence>
<dbReference type="InterPro" id="IPR050740">
    <property type="entry name" value="Aldehyde_DH_Superfamily"/>
</dbReference>
<dbReference type="InterPro" id="IPR016160">
    <property type="entry name" value="Ald_DH_CS_CYS"/>
</dbReference>
<dbReference type="EMBL" id="JBBVGT010000002">
    <property type="protein sequence ID" value="MFB5945951.1"/>
    <property type="molecule type" value="Genomic_DNA"/>
</dbReference>
<dbReference type="PROSITE" id="PS00687">
    <property type="entry name" value="ALDEHYDE_DEHYDR_GLU"/>
    <property type="match status" value="1"/>
</dbReference>
<dbReference type="Gene3D" id="3.40.309.10">
    <property type="entry name" value="Aldehyde Dehydrogenase, Chain A, domain 2"/>
    <property type="match status" value="1"/>
</dbReference>
<evidence type="ECO:0000259" key="5">
    <source>
        <dbReference type="Pfam" id="PF00171"/>
    </source>
</evidence>
<evidence type="ECO:0000256" key="4">
    <source>
        <dbReference type="RuleBase" id="RU003345"/>
    </source>
</evidence>
<sequence length="482" mass="52074">MKKTNSLIIEKSYINGKWEKGKSNFAIHNPADNSTIAKVADLTVAETRAAIKVAHKAWSKWKTETAQFRCDLLYKLYLLLNEHKDEIAEIITLESGKPITESYAEIKYGASFISWFSEEGKRAYGETIPSPNPVNRIVTIKQGVGVVSAITPWNFPLAMITRKIAPALAAGCTVIIRPASETPLTALALAKLAEDAGFPKGTFNVVTGKDSAGMGKELSTNPLVRKISFTGSTAVGRTLMAQAAETIKKVSFELGGNAPFIVFDDANIDQAVEGALIAKFRNSGQTCVAANRFLIHDAVFDKFAKKITQAVESLKTGNGLKKNTQVGPLINKKGLEKVEEHIADAIKKGANLLTGGAVMKDLFFQPTVIANVSTDAILANEETFGPVIALFRFKDEKEAIQLANSTEFGLAAYFYSSDIYRCWRVSEAIESGMVGINTGLVSSAPAPFGGIKQSGIGREGSKHGLDEFMEIKYLCFGGIEAD</sequence>
<dbReference type="RefSeq" id="WP_375557482.1">
    <property type="nucleotide sequence ID" value="NZ_JBBVGT010000002.1"/>
</dbReference>
<protein>
    <submittedName>
        <fullName evidence="6">NAD-dependent succinate-semialdehyde dehydrogenase</fullName>
        <ecNumber evidence="6">1.2.1.-</ecNumber>
    </submittedName>
</protein>
<name>A0ABV5CEM5_9SPHI</name>